<name>A0A8S1IWQ6_9CHLO</name>
<dbReference type="PANTHER" id="PTHR46533:SF1">
    <property type="entry name" value="ZINC FINGER MYND DOMAIN-CONTAINING PROTEIN 12"/>
    <property type="match status" value="1"/>
</dbReference>
<proteinExistence type="predicted"/>
<dbReference type="InterPro" id="IPR019734">
    <property type="entry name" value="TPR_rpt"/>
</dbReference>
<dbReference type="EMBL" id="CAJHUC010000830">
    <property type="protein sequence ID" value="CAD7698447.1"/>
    <property type="molecule type" value="Genomic_DNA"/>
</dbReference>
<dbReference type="SUPFAM" id="SSF48452">
    <property type="entry name" value="TPR-like"/>
    <property type="match status" value="1"/>
</dbReference>
<evidence type="ECO:0000313" key="1">
    <source>
        <dbReference type="EMBL" id="CAD7698447.1"/>
    </source>
</evidence>
<dbReference type="AlphaFoldDB" id="A0A8S1IWQ6"/>
<dbReference type="Gene3D" id="1.25.40.10">
    <property type="entry name" value="Tetratricopeptide repeat domain"/>
    <property type="match status" value="1"/>
</dbReference>
<organism evidence="1 2">
    <name type="scientific">Ostreobium quekettii</name>
    <dbReference type="NCBI Taxonomy" id="121088"/>
    <lineage>
        <taxon>Eukaryota</taxon>
        <taxon>Viridiplantae</taxon>
        <taxon>Chlorophyta</taxon>
        <taxon>core chlorophytes</taxon>
        <taxon>Ulvophyceae</taxon>
        <taxon>TCBD clade</taxon>
        <taxon>Bryopsidales</taxon>
        <taxon>Ostreobineae</taxon>
        <taxon>Ostreobiaceae</taxon>
        <taxon>Ostreobium</taxon>
    </lineage>
</organism>
<dbReference type="Proteomes" id="UP000708148">
    <property type="component" value="Unassembled WGS sequence"/>
</dbReference>
<comment type="caution">
    <text evidence="1">The sequence shown here is derived from an EMBL/GenBank/DDBJ whole genome shotgun (WGS) entry which is preliminary data.</text>
</comment>
<dbReference type="InterPro" id="IPR053248">
    <property type="entry name" value="Zinc_finger_MYND_domain"/>
</dbReference>
<evidence type="ECO:0000313" key="2">
    <source>
        <dbReference type="Proteomes" id="UP000708148"/>
    </source>
</evidence>
<reference evidence="1" key="1">
    <citation type="submission" date="2020-12" db="EMBL/GenBank/DDBJ databases">
        <authorList>
            <person name="Iha C."/>
        </authorList>
    </citation>
    <scope>NUCLEOTIDE SEQUENCE</scope>
</reference>
<dbReference type="SMART" id="SM00028">
    <property type="entry name" value="TPR"/>
    <property type="match status" value="2"/>
</dbReference>
<keyword evidence="2" id="KW-1185">Reference proteome</keyword>
<dbReference type="OrthoDB" id="674604at2759"/>
<accession>A0A8S1IWQ6</accession>
<dbReference type="PANTHER" id="PTHR46533">
    <property type="entry name" value="ZINC FINGER MYND DOMAIN-CONTAINING PROTEIN 12"/>
    <property type="match status" value="1"/>
</dbReference>
<sequence>ANLGLRRTKKCGEFLSMASWLAMREPGLTTNVMKSQLNRLYGQLYAAQQNYDDALQAFAKDVYHCSLEYGTDEPRTSLGYYNLGKVFQAAGRLERALACFDRVVEIWVISLRLAVLEESDERKDLPVNRSQLMEVVDMLQDIAGLMAASPSRRLCTADAHAATAMALLHIGEVERAVEAVKEARHRAPRGDAQRMSLLNCVASAIKKEAAKLGLEANEEEV</sequence>
<gene>
    <name evidence="1" type="ORF">OSTQU699_LOCUS3806</name>
</gene>
<dbReference type="InterPro" id="IPR011990">
    <property type="entry name" value="TPR-like_helical_dom_sf"/>
</dbReference>
<protein>
    <submittedName>
        <fullName evidence="1">Uncharacterized protein</fullName>
    </submittedName>
</protein>
<feature type="non-terminal residue" evidence="1">
    <location>
        <position position="1"/>
    </location>
</feature>
<dbReference type="Pfam" id="PF13424">
    <property type="entry name" value="TPR_12"/>
    <property type="match status" value="1"/>
</dbReference>